<reference evidence="1 2" key="1">
    <citation type="journal article" date="2019" name="Int. J. Syst. Evol. Microbiol.">
        <title>The Global Catalogue of Microorganisms (GCM) 10K type strain sequencing project: providing services to taxonomists for standard genome sequencing and annotation.</title>
        <authorList>
            <consortium name="The Broad Institute Genomics Platform"/>
            <consortium name="The Broad Institute Genome Sequencing Center for Infectious Disease"/>
            <person name="Wu L."/>
            <person name="Ma J."/>
        </authorList>
    </citation>
    <scope>NUCLEOTIDE SEQUENCE [LARGE SCALE GENOMIC DNA]</scope>
    <source>
        <strain evidence="1 2">CGMCC 1.12563</strain>
    </source>
</reference>
<gene>
    <name evidence="1" type="ORF">ACFSBT_20515</name>
</gene>
<dbReference type="EMBL" id="JBHUDC010000008">
    <property type="protein sequence ID" value="MFD1515669.1"/>
    <property type="molecule type" value="Genomic_DNA"/>
</dbReference>
<dbReference type="RefSeq" id="WP_250875575.1">
    <property type="nucleotide sequence ID" value="NZ_JALXFV010000008.1"/>
</dbReference>
<organism evidence="1 2">
    <name type="scientific">Halomarina rubra</name>
    <dbReference type="NCBI Taxonomy" id="2071873"/>
    <lineage>
        <taxon>Archaea</taxon>
        <taxon>Methanobacteriati</taxon>
        <taxon>Methanobacteriota</taxon>
        <taxon>Stenosarchaea group</taxon>
        <taxon>Halobacteria</taxon>
        <taxon>Halobacteriales</taxon>
        <taxon>Natronomonadaceae</taxon>
        <taxon>Halomarina</taxon>
    </lineage>
</organism>
<evidence type="ECO:0000313" key="1">
    <source>
        <dbReference type="EMBL" id="MFD1515669.1"/>
    </source>
</evidence>
<dbReference type="Proteomes" id="UP001597187">
    <property type="component" value="Unassembled WGS sequence"/>
</dbReference>
<evidence type="ECO:0000313" key="2">
    <source>
        <dbReference type="Proteomes" id="UP001597187"/>
    </source>
</evidence>
<comment type="caution">
    <text evidence="1">The sequence shown here is derived from an EMBL/GenBank/DDBJ whole genome shotgun (WGS) entry which is preliminary data.</text>
</comment>
<protein>
    <submittedName>
        <fullName evidence="1">Uncharacterized protein</fullName>
    </submittedName>
</protein>
<name>A0ABD6B3M5_9EURY</name>
<accession>A0ABD6B3M5</accession>
<proteinExistence type="predicted"/>
<keyword evidence="2" id="KW-1185">Reference proteome</keyword>
<sequence length="185" mass="20085">MSQFDDVQLDDALIGADGPEVPVRAPYRAPWRLGDIRIDGIAGSLPAFKPAASATLSCVFAPADGATDHIERYQAAKRYAEFSGDVTVYGPKQGRAYYREQHPGIDGQQLALLEPITPESRGHSSAARPSATEALWVVVTGIEDTTTLPEAVCTLDIDVQLIARWATAPSRYEVRFDHERSGFGL</sequence>
<dbReference type="AlphaFoldDB" id="A0ABD6B3M5"/>